<reference evidence="2" key="1">
    <citation type="submission" date="2015-05" db="EMBL/GenBank/DDBJ databases">
        <title>Permanent draft genome of Rhodopirellula islandicus K833.</title>
        <authorList>
            <person name="Kizina J."/>
            <person name="Richter M."/>
            <person name="Glockner F.O."/>
            <person name="Harder J."/>
        </authorList>
    </citation>
    <scope>NUCLEOTIDE SEQUENCE [LARGE SCALE GENOMIC DNA]</scope>
    <source>
        <strain evidence="2">K833</strain>
    </source>
</reference>
<dbReference type="EMBL" id="LECT01000052">
    <property type="protein sequence ID" value="KLU01623.1"/>
    <property type="molecule type" value="Genomic_DNA"/>
</dbReference>
<proteinExistence type="predicted"/>
<dbReference type="Proteomes" id="UP000036367">
    <property type="component" value="Unassembled WGS sequence"/>
</dbReference>
<evidence type="ECO:0000313" key="2">
    <source>
        <dbReference type="EMBL" id="KLU01623.1"/>
    </source>
</evidence>
<evidence type="ECO:0000313" key="3">
    <source>
        <dbReference type="Proteomes" id="UP000036367"/>
    </source>
</evidence>
<gene>
    <name evidence="2" type="ORF">RISK_006339</name>
</gene>
<dbReference type="PATRIC" id="fig|595434.4.peg.6026"/>
<dbReference type="AlphaFoldDB" id="A0A0J1B4S7"/>
<dbReference type="STRING" id="595434.RISK_006339"/>
<protein>
    <submittedName>
        <fullName evidence="2">Uncharacterized protein</fullName>
    </submittedName>
</protein>
<accession>A0A0J1B4S7</accession>
<evidence type="ECO:0000256" key="1">
    <source>
        <dbReference type="SAM" id="MobiDB-lite"/>
    </source>
</evidence>
<name>A0A0J1B4S7_RHOIS</name>
<comment type="caution">
    <text evidence="2">The sequence shown here is derived from an EMBL/GenBank/DDBJ whole genome shotgun (WGS) entry which is preliminary data.</text>
</comment>
<organism evidence="2 3">
    <name type="scientific">Rhodopirellula islandica</name>
    <dbReference type="NCBI Taxonomy" id="595434"/>
    <lineage>
        <taxon>Bacteria</taxon>
        <taxon>Pseudomonadati</taxon>
        <taxon>Planctomycetota</taxon>
        <taxon>Planctomycetia</taxon>
        <taxon>Pirellulales</taxon>
        <taxon>Pirellulaceae</taxon>
        <taxon>Rhodopirellula</taxon>
    </lineage>
</organism>
<feature type="region of interest" description="Disordered" evidence="1">
    <location>
        <begin position="22"/>
        <end position="72"/>
    </location>
</feature>
<keyword evidence="3" id="KW-1185">Reference proteome</keyword>
<sequence>MTQWTRRRAVDCSQFFYAGGVAAGSRRSSEANTAGDAVKDSLADPEGGRTSARLNSATPYRGRNAMVSSHDP</sequence>